<dbReference type="Proteomes" id="UP000790347">
    <property type="component" value="Unassembled WGS sequence"/>
</dbReference>
<dbReference type="EMBL" id="SDOV01000004">
    <property type="protein sequence ID" value="KAH7642041.1"/>
    <property type="molecule type" value="Genomic_DNA"/>
</dbReference>
<dbReference type="PANTHER" id="PTHR44927">
    <property type="entry name" value="FK506-BINDING PROTEIN 15"/>
    <property type="match status" value="1"/>
</dbReference>
<evidence type="ECO:0000256" key="1">
    <source>
        <dbReference type="SAM" id="Coils"/>
    </source>
</evidence>
<feature type="region of interest" description="Disordered" evidence="2">
    <location>
        <begin position="23"/>
        <end position="66"/>
    </location>
</feature>
<organism evidence="4 5">
    <name type="scientific">Dermatophagoides farinae</name>
    <name type="common">American house dust mite</name>
    <dbReference type="NCBI Taxonomy" id="6954"/>
    <lineage>
        <taxon>Eukaryota</taxon>
        <taxon>Metazoa</taxon>
        <taxon>Ecdysozoa</taxon>
        <taxon>Arthropoda</taxon>
        <taxon>Chelicerata</taxon>
        <taxon>Arachnida</taxon>
        <taxon>Acari</taxon>
        <taxon>Acariformes</taxon>
        <taxon>Sarcoptiformes</taxon>
        <taxon>Astigmata</taxon>
        <taxon>Psoroptidia</taxon>
        <taxon>Analgoidea</taxon>
        <taxon>Pyroglyphidae</taxon>
        <taxon>Dermatophagoidinae</taxon>
        <taxon>Dermatophagoides</taxon>
    </lineage>
</organism>
<evidence type="ECO:0000256" key="2">
    <source>
        <dbReference type="SAM" id="MobiDB-lite"/>
    </source>
</evidence>
<proteinExistence type="predicted"/>
<gene>
    <name evidence="4" type="primary">FKBP15</name>
    <name evidence="4" type="ORF">DERF_003067</name>
    <name evidence="3" type="ORF">HUG17_5086</name>
</gene>
<keyword evidence="1" id="KW-0175">Coiled coil</keyword>
<dbReference type="OrthoDB" id="5842926at2759"/>
<dbReference type="PANTHER" id="PTHR44927:SF1">
    <property type="entry name" value="FK506-BINDING PROTEIN 15"/>
    <property type="match status" value="1"/>
</dbReference>
<protein>
    <submittedName>
        <fullName evidence="4">FK506-binding protein 15</fullName>
    </submittedName>
</protein>
<dbReference type="EMBL" id="ASGP02000001">
    <property type="protein sequence ID" value="KAH9529173.1"/>
    <property type="molecule type" value="Genomic_DNA"/>
</dbReference>
<keyword evidence="5" id="KW-1185">Reference proteome</keyword>
<dbReference type="AlphaFoldDB" id="A0A922IGY2"/>
<comment type="caution">
    <text evidence="4">The sequence shown here is derived from an EMBL/GenBank/DDBJ whole genome shotgun (WGS) entry which is preliminary data.</text>
</comment>
<accession>A0A922IGY2</accession>
<evidence type="ECO:0000313" key="3">
    <source>
        <dbReference type="EMBL" id="KAH7642041.1"/>
    </source>
</evidence>
<sequence length="605" mass="70682">MLKLDSNDDDDEVEIMKSKSKLSNIFDDDGDNNLIEDSKSRLFYKPKQNKKTEEKSSRRSSSASNSSGSKLTVLIAFAVDVYKFENSQYSYVGKFGLALCGNEQESLYRIILYTAKNQPICSATISENFPFLCQQKNYCLIQDDQRQKWSILFSSHSDVCQFCRHLAHCLFSVRFIKHSDNGDISVKQPLGFHEQLNDDWSKKYELMNTLICFRLEITAFEQNYSLHSNLRGSAIWLEESVHRCALKDDNRQLFKWICKNPGDRYYLVIPYSQFDHYRKIIPIEKLDKFVKQKQDKIWKIAIEIEMVGFEAVEPTNLESSHQSSSETLETKDKSIDLATKMSRIGAMPIFPLIQQIQNTADIQRSTTRNEIEEIHNDDQQLRDDNPNRSSVNSLDYFQNFLQTKFDLITKNFEDLKHQIDISKKSNDNNILQHTNLTLDSALLMNSIQKIIDENHKLKSEIEEKKLETTRVQQKLFQMIDRGDTGCLSPPNAELILKLKEEIVDLKDRIQRLKEENYRSMQINYPAPRPRARNQMKQIFHDIRERFNLHPKLESLSEQNRQLVDDVLAEVLTMQIESSDSFTIHNNVSHNNHDDEHEQLKQEPTI</sequence>
<evidence type="ECO:0000313" key="5">
    <source>
        <dbReference type="Proteomes" id="UP000790347"/>
    </source>
</evidence>
<dbReference type="Proteomes" id="UP000828236">
    <property type="component" value="Unassembled WGS sequence"/>
</dbReference>
<reference evidence="4" key="4">
    <citation type="journal article" date="2022" name="Res Sq">
        <title>Comparative Genomics Reveals Insights into the Divergent Evolution of Astigmatic Mites and Household Pest Adaptations.</title>
        <authorList>
            <person name="Xiong Q."/>
            <person name="Wan A.T.-Y."/>
            <person name="Liu X.-Y."/>
            <person name="Fung C.S.-H."/>
            <person name="Xiao X."/>
            <person name="Malainual N."/>
            <person name="Hou J."/>
            <person name="Wang L."/>
            <person name="Wang M."/>
            <person name="Yang K."/>
            <person name="Cui Y."/>
            <person name="Leung E."/>
            <person name="Nong W."/>
            <person name="Shin S.-K."/>
            <person name="Au S."/>
            <person name="Jeong K.Y."/>
            <person name="Chew F.T."/>
            <person name="Hui J."/>
            <person name="Leung T.F."/>
            <person name="Tungtrongchitr A."/>
            <person name="Zhong N."/>
            <person name="Liu Z."/>
            <person name="Tsui S."/>
        </authorList>
    </citation>
    <scope>NUCLEOTIDE SEQUENCE</scope>
    <source>
        <strain evidence="4">Derf</strain>
        <tissue evidence="4">Whole organism</tissue>
    </source>
</reference>
<reference evidence="3" key="3">
    <citation type="journal article" date="2021" name="World Allergy Organ. J.">
        <title>Chromosome-level assembly of Dermatophagoides farinae genome and transcriptome reveals two novel allergens Der f 37 and Der f 39.</title>
        <authorList>
            <person name="Chen J."/>
            <person name="Cai Z."/>
            <person name="Fan D."/>
            <person name="Hu J."/>
            <person name="Hou Y."/>
            <person name="He Y."/>
            <person name="Zhang Z."/>
            <person name="Zhao Z."/>
            <person name="Gao P."/>
            <person name="Hu W."/>
            <person name="Sun J."/>
            <person name="Li J."/>
            <person name="Ji K."/>
        </authorList>
    </citation>
    <scope>NUCLEOTIDE SEQUENCE</scope>
    <source>
        <strain evidence="3">JKM2019</strain>
    </source>
</reference>
<feature type="coiled-coil region" evidence="1">
    <location>
        <begin position="447"/>
        <end position="515"/>
    </location>
</feature>
<reference evidence="4" key="1">
    <citation type="submission" date="2013-05" db="EMBL/GenBank/DDBJ databases">
        <authorList>
            <person name="Yim A.K.Y."/>
            <person name="Chan T.F."/>
            <person name="Ji K.M."/>
            <person name="Liu X.Y."/>
            <person name="Zhou J.W."/>
            <person name="Li R.Q."/>
            <person name="Yang K.Y."/>
            <person name="Li J."/>
            <person name="Li M."/>
            <person name="Law P.T.W."/>
            <person name="Wu Y.L."/>
            <person name="Cai Z.L."/>
            <person name="Qin H."/>
            <person name="Bao Y."/>
            <person name="Leung R.K.K."/>
            <person name="Ng P.K.S."/>
            <person name="Zou J."/>
            <person name="Zhong X.J."/>
            <person name="Ran P.X."/>
            <person name="Zhong N.S."/>
            <person name="Liu Z.G."/>
            <person name="Tsui S.K.W."/>
        </authorList>
    </citation>
    <scope>NUCLEOTIDE SEQUENCE</scope>
    <source>
        <strain evidence="4">Derf</strain>
        <tissue evidence="4">Whole organism</tissue>
    </source>
</reference>
<evidence type="ECO:0000313" key="4">
    <source>
        <dbReference type="EMBL" id="KAH9529173.1"/>
    </source>
</evidence>
<name>A0A922IGY2_DERFA</name>
<reference evidence="3" key="2">
    <citation type="submission" date="2020-06" db="EMBL/GenBank/DDBJ databases">
        <authorList>
            <person name="Ji K."/>
            <person name="Li J."/>
        </authorList>
    </citation>
    <scope>NUCLEOTIDE SEQUENCE</scope>
    <source>
        <strain evidence="3">JKM2019</strain>
        <tissue evidence="3">Whole body</tissue>
    </source>
</reference>
<feature type="compositionally biased region" description="Basic and acidic residues" evidence="2">
    <location>
        <begin position="590"/>
        <end position="605"/>
    </location>
</feature>
<feature type="region of interest" description="Disordered" evidence="2">
    <location>
        <begin position="583"/>
        <end position="605"/>
    </location>
</feature>